<evidence type="ECO:0000256" key="1">
    <source>
        <dbReference type="ARBA" id="ARBA00022536"/>
    </source>
</evidence>
<keyword evidence="2" id="KW-0732">Signal</keyword>
<feature type="domain" description="EGF-like" evidence="7">
    <location>
        <begin position="44"/>
        <end position="87"/>
    </location>
</feature>
<proteinExistence type="predicted"/>
<dbReference type="Proteomes" id="UP000694388">
    <property type="component" value="Unplaced"/>
</dbReference>
<dbReference type="InterPro" id="IPR049883">
    <property type="entry name" value="NOTCH1_EGF-like"/>
</dbReference>
<dbReference type="AlphaFoldDB" id="A0A8C4RAD8"/>
<keyword evidence="3" id="KW-0677">Repeat</keyword>
<dbReference type="Ensembl" id="ENSEBUT00000027167.1">
    <property type="protein sequence ID" value="ENSEBUP00000026591.1"/>
    <property type="gene ID" value="ENSEBUG00000016375.1"/>
</dbReference>
<dbReference type="GO" id="GO:0005509">
    <property type="term" value="F:calcium ion binding"/>
    <property type="evidence" value="ECO:0007669"/>
    <property type="project" value="InterPro"/>
</dbReference>
<dbReference type="SUPFAM" id="SSF57196">
    <property type="entry name" value="EGF/Laminin"/>
    <property type="match status" value="1"/>
</dbReference>
<organism evidence="8 9">
    <name type="scientific">Eptatretus burgeri</name>
    <name type="common">Inshore hagfish</name>
    <dbReference type="NCBI Taxonomy" id="7764"/>
    <lineage>
        <taxon>Eukaryota</taxon>
        <taxon>Metazoa</taxon>
        <taxon>Chordata</taxon>
        <taxon>Craniata</taxon>
        <taxon>Vertebrata</taxon>
        <taxon>Cyclostomata</taxon>
        <taxon>Myxini</taxon>
        <taxon>Myxiniformes</taxon>
        <taxon>Myxinidae</taxon>
        <taxon>Eptatretinae</taxon>
        <taxon>Eptatretus</taxon>
    </lineage>
</organism>
<sequence>MFLKLGTRVRLSNLQNFLMDLPIPGTIRTPCPTWVENVNLEVEDVDECEDEENLCADDAVCENIVGSYTCRCIYEDLDPLWPGTLCAKQVLKSSQDEKMVIFAIVLGSLGCGLFVFLLVAMVVIAMVHKFHTNLQEVFFPHSNPDNLNPSATWNSTQNTGMDYLTGYGPEEHLL</sequence>
<keyword evidence="6" id="KW-1133">Transmembrane helix</keyword>
<dbReference type="InterPro" id="IPR000152">
    <property type="entry name" value="EGF-type_Asp/Asn_hydroxyl_site"/>
</dbReference>
<evidence type="ECO:0000259" key="7">
    <source>
        <dbReference type="PROSITE" id="PS50026"/>
    </source>
</evidence>
<dbReference type="FunFam" id="2.10.25.10:FF:000038">
    <property type="entry name" value="Fibrillin 2"/>
    <property type="match status" value="1"/>
</dbReference>
<dbReference type="PROSITE" id="PS01187">
    <property type="entry name" value="EGF_CA"/>
    <property type="match status" value="1"/>
</dbReference>
<evidence type="ECO:0000256" key="6">
    <source>
        <dbReference type="SAM" id="Phobius"/>
    </source>
</evidence>
<reference evidence="8" key="1">
    <citation type="submission" date="2025-08" db="UniProtKB">
        <authorList>
            <consortium name="Ensembl"/>
        </authorList>
    </citation>
    <scope>IDENTIFICATION</scope>
</reference>
<keyword evidence="4" id="KW-1015">Disulfide bond</keyword>
<evidence type="ECO:0000313" key="8">
    <source>
        <dbReference type="Ensembl" id="ENSEBUP00000026591.1"/>
    </source>
</evidence>
<evidence type="ECO:0000256" key="4">
    <source>
        <dbReference type="ARBA" id="ARBA00023157"/>
    </source>
</evidence>
<dbReference type="Pfam" id="PF07645">
    <property type="entry name" value="EGF_CA"/>
    <property type="match status" value="1"/>
</dbReference>
<keyword evidence="9" id="KW-1185">Reference proteome</keyword>
<reference evidence="8" key="2">
    <citation type="submission" date="2025-09" db="UniProtKB">
        <authorList>
            <consortium name="Ensembl"/>
        </authorList>
    </citation>
    <scope>IDENTIFICATION</scope>
</reference>
<dbReference type="InterPro" id="IPR001881">
    <property type="entry name" value="EGF-like_Ca-bd_dom"/>
</dbReference>
<dbReference type="CDD" id="cd00054">
    <property type="entry name" value="EGF_CA"/>
    <property type="match status" value="1"/>
</dbReference>
<dbReference type="InterPro" id="IPR018097">
    <property type="entry name" value="EGF_Ca-bd_CS"/>
</dbReference>
<dbReference type="InterPro" id="IPR000742">
    <property type="entry name" value="EGF"/>
</dbReference>
<keyword evidence="6" id="KW-0812">Transmembrane</keyword>
<keyword evidence="1 5" id="KW-0245">EGF-like domain</keyword>
<dbReference type="PROSITE" id="PS50026">
    <property type="entry name" value="EGF_3"/>
    <property type="match status" value="1"/>
</dbReference>
<evidence type="ECO:0000256" key="2">
    <source>
        <dbReference type="ARBA" id="ARBA00022729"/>
    </source>
</evidence>
<dbReference type="GeneTree" id="ENSGT00930000152845"/>
<evidence type="ECO:0000313" key="9">
    <source>
        <dbReference type="Proteomes" id="UP000694388"/>
    </source>
</evidence>
<protein>
    <recommendedName>
        <fullName evidence="7">EGF-like domain-containing protein</fullName>
    </recommendedName>
</protein>
<name>A0A8C4RAD8_EPTBU</name>
<dbReference type="PROSITE" id="PS00010">
    <property type="entry name" value="ASX_HYDROXYL"/>
    <property type="match status" value="1"/>
</dbReference>
<evidence type="ECO:0000256" key="3">
    <source>
        <dbReference type="ARBA" id="ARBA00022737"/>
    </source>
</evidence>
<dbReference type="SMART" id="SM00179">
    <property type="entry name" value="EGF_CA"/>
    <property type="match status" value="1"/>
</dbReference>
<comment type="caution">
    <text evidence="5">Lacks conserved residue(s) required for the propagation of feature annotation.</text>
</comment>
<accession>A0A8C4RAD8</accession>
<dbReference type="Gene3D" id="2.10.25.10">
    <property type="entry name" value="Laminin"/>
    <property type="match status" value="1"/>
</dbReference>
<keyword evidence="6" id="KW-0472">Membrane</keyword>
<evidence type="ECO:0000256" key="5">
    <source>
        <dbReference type="PROSITE-ProRule" id="PRU00076"/>
    </source>
</evidence>
<feature type="transmembrane region" description="Helical" evidence="6">
    <location>
        <begin position="100"/>
        <end position="127"/>
    </location>
</feature>